<keyword evidence="4" id="KW-1185">Reference proteome</keyword>
<dbReference type="AlphaFoldDB" id="A0A8T0HQL2"/>
<keyword evidence="2" id="KW-0732">Signal</keyword>
<reference evidence="3" key="1">
    <citation type="submission" date="2020-06" db="EMBL/GenBank/DDBJ databases">
        <title>WGS assembly of Ceratodon purpureus strain R40.</title>
        <authorList>
            <person name="Carey S.B."/>
            <person name="Jenkins J."/>
            <person name="Shu S."/>
            <person name="Lovell J.T."/>
            <person name="Sreedasyam A."/>
            <person name="Maumus F."/>
            <person name="Tiley G.P."/>
            <person name="Fernandez-Pozo N."/>
            <person name="Barry K."/>
            <person name="Chen C."/>
            <person name="Wang M."/>
            <person name="Lipzen A."/>
            <person name="Daum C."/>
            <person name="Saski C.A."/>
            <person name="Payton A.C."/>
            <person name="Mcbreen J.C."/>
            <person name="Conrad R.E."/>
            <person name="Kollar L.M."/>
            <person name="Olsson S."/>
            <person name="Huttunen S."/>
            <person name="Landis J.B."/>
            <person name="Wickett N.J."/>
            <person name="Johnson M.G."/>
            <person name="Rensing S.A."/>
            <person name="Grimwood J."/>
            <person name="Schmutz J."/>
            <person name="Mcdaniel S.F."/>
        </authorList>
    </citation>
    <scope>NUCLEOTIDE SEQUENCE</scope>
    <source>
        <strain evidence="3">R40</strain>
    </source>
</reference>
<evidence type="ECO:0000256" key="2">
    <source>
        <dbReference type="SAM" id="SignalP"/>
    </source>
</evidence>
<evidence type="ECO:0008006" key="5">
    <source>
        <dbReference type="Google" id="ProtNLM"/>
    </source>
</evidence>
<dbReference type="EMBL" id="CM026426">
    <property type="protein sequence ID" value="KAG0573025.1"/>
    <property type="molecule type" value="Genomic_DNA"/>
</dbReference>
<accession>A0A8T0HQL2</accession>
<name>A0A8T0HQL2_CERPU</name>
<feature type="region of interest" description="Disordered" evidence="1">
    <location>
        <begin position="55"/>
        <end position="82"/>
    </location>
</feature>
<protein>
    <recommendedName>
        <fullName evidence="5">Secreted protein</fullName>
    </recommendedName>
</protein>
<comment type="caution">
    <text evidence="3">The sequence shown here is derived from an EMBL/GenBank/DDBJ whole genome shotgun (WGS) entry which is preliminary data.</text>
</comment>
<sequence>MLLSSISASLCWLTWSMCVCLLIVKLPLHSGPSQRVLYIPNWSMAAVNRSKRALMSSTSMAEHPREADQGLHSGGAPQGDESRRYAKIVPCVMSLTLAR</sequence>
<evidence type="ECO:0000313" key="4">
    <source>
        <dbReference type="Proteomes" id="UP000822688"/>
    </source>
</evidence>
<evidence type="ECO:0000313" key="3">
    <source>
        <dbReference type="EMBL" id="KAG0573025.1"/>
    </source>
</evidence>
<evidence type="ECO:0000256" key="1">
    <source>
        <dbReference type="SAM" id="MobiDB-lite"/>
    </source>
</evidence>
<dbReference type="Proteomes" id="UP000822688">
    <property type="component" value="Chromosome V"/>
</dbReference>
<feature type="signal peptide" evidence="2">
    <location>
        <begin position="1"/>
        <end position="16"/>
    </location>
</feature>
<feature type="chain" id="PRO_5035838184" description="Secreted protein" evidence="2">
    <location>
        <begin position="17"/>
        <end position="99"/>
    </location>
</feature>
<gene>
    <name evidence="3" type="ORF">KC19_VG142100</name>
</gene>
<organism evidence="3 4">
    <name type="scientific">Ceratodon purpureus</name>
    <name type="common">Fire moss</name>
    <name type="synonym">Dicranum purpureum</name>
    <dbReference type="NCBI Taxonomy" id="3225"/>
    <lineage>
        <taxon>Eukaryota</taxon>
        <taxon>Viridiplantae</taxon>
        <taxon>Streptophyta</taxon>
        <taxon>Embryophyta</taxon>
        <taxon>Bryophyta</taxon>
        <taxon>Bryophytina</taxon>
        <taxon>Bryopsida</taxon>
        <taxon>Dicranidae</taxon>
        <taxon>Pseudoditrichales</taxon>
        <taxon>Ditrichaceae</taxon>
        <taxon>Ceratodon</taxon>
    </lineage>
</organism>
<proteinExistence type="predicted"/>